<evidence type="ECO:0000259" key="5">
    <source>
        <dbReference type="PROSITE" id="PS51186"/>
    </source>
</evidence>
<sequence length="442" mass="47665">MPRHPFQSLPVPAEQAAALAARGLRFGLVDLDDEAQCAAWLRADLRGFYADDPEDGELADRFTPFRDSRLAAVWDDSAADPATPVATVSSWPTRLTTPGERYVEAWAISSVTVAPTHRRRGIARALLESELAAAREHGAPLAVLTVSEATIYGRFGFSPAAFAASLSIEQRRANWTGPVPEGRVHLVERASLRQQAPEIERRARHGVPGEIDRWPRLWDRMFALTGDTKKDAGALRAVRYDDADGEPQGFALYRVAEQGSDFTKHRVTVTELIAATPDAYAALWRYLLDLDLVAGITVDLRSVDEPLRWQVADARAVRTTDVTDHLWVRILDVPAAFAARGYAAEGSLLLDVDDPDGIAAGRYLLTAHTDGSGECAPLDGDAPDGAAHLALDVRALGSLYLGGVNAATLAAAGRIAEQTPGAAVAADAMLRSPIAPRLSIWF</sequence>
<dbReference type="PROSITE" id="PS51186">
    <property type="entry name" value="GNAT"/>
    <property type="match status" value="1"/>
</dbReference>
<dbReference type="InterPro" id="IPR036527">
    <property type="entry name" value="SCP2_sterol-bd_dom_sf"/>
</dbReference>
<dbReference type="InterPro" id="IPR025559">
    <property type="entry name" value="Eis_dom"/>
</dbReference>
<feature type="binding site" evidence="4">
    <location>
        <begin position="111"/>
        <end position="113"/>
    </location>
    <ligand>
        <name>acetyl-CoA</name>
        <dbReference type="ChEBI" id="CHEBI:57288"/>
    </ligand>
</feature>
<reference evidence="7" key="1">
    <citation type="submission" date="2015-12" db="EMBL/GenBank/DDBJ databases">
        <authorList>
            <person name="Shamseldin A."/>
            <person name="Moawad H."/>
            <person name="Abd El-Rahim W.M."/>
            <person name="Sadowsky M.J."/>
        </authorList>
    </citation>
    <scope>NUCLEOTIDE SEQUENCE [LARGE SCALE GENOMIC DNA]</scope>
    <source>
        <strain evidence="7">JAM AC0309</strain>
    </source>
</reference>
<dbReference type="Proteomes" id="UP000218965">
    <property type="component" value="Chromosome"/>
</dbReference>
<dbReference type="InterPro" id="IPR051554">
    <property type="entry name" value="Acetyltransferase_Eis"/>
</dbReference>
<evidence type="ECO:0000256" key="2">
    <source>
        <dbReference type="ARBA" id="ARBA00022679"/>
    </source>
</evidence>
<comment type="subunit">
    <text evidence="4">Homohexamer; trimer of dimers.</text>
</comment>
<dbReference type="SUPFAM" id="SSF55729">
    <property type="entry name" value="Acyl-CoA N-acyltransferases (Nat)"/>
    <property type="match status" value="1"/>
</dbReference>
<dbReference type="KEGG" id="malk:MalAC0309_2069"/>
<dbReference type="InterPro" id="IPR016181">
    <property type="entry name" value="Acyl_CoA_acyltransferase"/>
</dbReference>
<dbReference type="Gene3D" id="3.30.1050.10">
    <property type="entry name" value="SCP2 sterol-binding domain"/>
    <property type="match status" value="1"/>
</dbReference>
<name>A0A0U5CH10_9MICO</name>
<dbReference type="PANTHER" id="PTHR37817:SF1">
    <property type="entry name" value="N-ACETYLTRANSFERASE EIS"/>
    <property type="match status" value="1"/>
</dbReference>
<gene>
    <name evidence="6" type="ORF">MalAC0309_2069</name>
</gene>
<evidence type="ECO:0000313" key="6">
    <source>
        <dbReference type="EMBL" id="BAU32914.1"/>
    </source>
</evidence>
<dbReference type="AlphaFoldDB" id="A0A0U5CH10"/>
<feature type="active site" description="Proton donor" evidence="4">
    <location>
        <position position="152"/>
    </location>
</feature>
<evidence type="ECO:0000256" key="1">
    <source>
        <dbReference type="ARBA" id="ARBA00009213"/>
    </source>
</evidence>
<organism evidence="6 7">
    <name type="scientific">Microcella alkaliphila</name>
    <dbReference type="NCBI Taxonomy" id="279828"/>
    <lineage>
        <taxon>Bacteria</taxon>
        <taxon>Bacillati</taxon>
        <taxon>Actinomycetota</taxon>
        <taxon>Actinomycetes</taxon>
        <taxon>Micrococcales</taxon>
        <taxon>Microbacteriaceae</taxon>
        <taxon>Microcella</taxon>
    </lineage>
</organism>
<dbReference type="Pfam" id="PF13527">
    <property type="entry name" value="Acetyltransf_9"/>
    <property type="match status" value="1"/>
</dbReference>
<dbReference type="Gene3D" id="3.40.630.30">
    <property type="match status" value="2"/>
</dbReference>
<dbReference type="Pfam" id="PF13530">
    <property type="entry name" value="SCP2_2"/>
    <property type="match status" value="1"/>
</dbReference>
<keyword evidence="2 4" id="KW-0808">Transferase</keyword>
<dbReference type="OrthoDB" id="8399956at2"/>
<dbReference type="Pfam" id="PF17668">
    <property type="entry name" value="Acetyltransf_17"/>
    <property type="match status" value="1"/>
</dbReference>
<evidence type="ECO:0000256" key="3">
    <source>
        <dbReference type="ARBA" id="ARBA00023315"/>
    </source>
</evidence>
<proteinExistence type="inferred from homology"/>
<feature type="binding site" evidence="4">
    <location>
        <begin position="119"/>
        <end position="124"/>
    </location>
    <ligand>
        <name>acetyl-CoA</name>
        <dbReference type="ChEBI" id="CHEBI:57288"/>
    </ligand>
</feature>
<dbReference type="CDD" id="cd04301">
    <property type="entry name" value="NAT_SF"/>
    <property type="match status" value="1"/>
</dbReference>
<feature type="binding site" evidence="4">
    <location>
        <begin position="147"/>
        <end position="148"/>
    </location>
    <ligand>
        <name>acetyl-CoA</name>
        <dbReference type="ChEBI" id="CHEBI:57288"/>
    </ligand>
</feature>
<evidence type="ECO:0000256" key="4">
    <source>
        <dbReference type="HAMAP-Rule" id="MF_01812"/>
    </source>
</evidence>
<reference evidence="6 7" key="2">
    <citation type="submission" date="2016-01" db="EMBL/GenBank/DDBJ databases">
        <title>Microcella alkaliphila JAM AC0309 whole genome shotgun sequence.</title>
        <authorList>
            <person name="Kurata A."/>
            <person name="Hirose Y."/>
            <person name="Kishimoto N."/>
            <person name="Kobayashi T."/>
        </authorList>
    </citation>
    <scope>NUCLEOTIDE SEQUENCE [LARGE SCALE GENOMIC DNA]</scope>
    <source>
        <strain evidence="6 7">JAM AC0309</strain>
    </source>
</reference>
<dbReference type="GO" id="GO:0034069">
    <property type="term" value="F:aminoglycoside N-acetyltransferase activity"/>
    <property type="evidence" value="ECO:0007669"/>
    <property type="project" value="TreeGrafter"/>
</dbReference>
<feature type="active site" description="Proton acceptor; via carboxylate" evidence="4">
    <location>
        <position position="442"/>
    </location>
</feature>
<dbReference type="GO" id="GO:0030649">
    <property type="term" value="P:aminoglycoside antibiotic catabolic process"/>
    <property type="evidence" value="ECO:0007669"/>
    <property type="project" value="TreeGrafter"/>
</dbReference>
<evidence type="ECO:0000313" key="7">
    <source>
        <dbReference type="Proteomes" id="UP000218965"/>
    </source>
</evidence>
<dbReference type="EMBL" id="AP017315">
    <property type="protein sequence ID" value="BAU32914.1"/>
    <property type="molecule type" value="Genomic_DNA"/>
</dbReference>
<dbReference type="SUPFAM" id="SSF55718">
    <property type="entry name" value="SCP-like"/>
    <property type="match status" value="1"/>
</dbReference>
<dbReference type="InterPro" id="IPR000182">
    <property type="entry name" value="GNAT_dom"/>
</dbReference>
<dbReference type="InterPro" id="IPR022902">
    <property type="entry name" value="NAcTrfase_Eis"/>
</dbReference>
<protein>
    <recommendedName>
        <fullName evidence="5">N-acetyltransferase domain-containing protein</fullName>
    </recommendedName>
</protein>
<dbReference type="NCBIfam" id="NF002367">
    <property type="entry name" value="PRK01346.1-4"/>
    <property type="match status" value="1"/>
</dbReference>
<dbReference type="HAMAP" id="MF_01812">
    <property type="entry name" value="Eis"/>
    <property type="match status" value="1"/>
</dbReference>
<dbReference type="InterPro" id="IPR041380">
    <property type="entry name" value="Acetyltransf_17"/>
</dbReference>
<dbReference type="RefSeq" id="WP_096422403.1">
    <property type="nucleotide sequence ID" value="NZ_AP017315.1"/>
</dbReference>
<keyword evidence="3 4" id="KW-0012">Acyltransferase</keyword>
<dbReference type="PANTHER" id="PTHR37817">
    <property type="entry name" value="N-ACETYLTRANSFERASE EIS"/>
    <property type="match status" value="1"/>
</dbReference>
<comment type="similarity">
    <text evidence="1 4">Belongs to the acetyltransferase Eis family.</text>
</comment>
<accession>A0A0U5CH10</accession>
<feature type="domain" description="N-acetyltransferase" evidence="5">
    <location>
        <begin position="24"/>
        <end position="193"/>
    </location>
</feature>